<dbReference type="AlphaFoldDB" id="E3ME20"/>
<organism evidence="4">
    <name type="scientific">Caenorhabditis remanei</name>
    <name type="common">Caenorhabditis vulgaris</name>
    <dbReference type="NCBI Taxonomy" id="31234"/>
    <lineage>
        <taxon>Eukaryota</taxon>
        <taxon>Metazoa</taxon>
        <taxon>Ecdysozoa</taxon>
        <taxon>Nematoda</taxon>
        <taxon>Chromadorea</taxon>
        <taxon>Rhabditida</taxon>
        <taxon>Rhabditina</taxon>
        <taxon>Rhabditomorpha</taxon>
        <taxon>Rhabditoidea</taxon>
        <taxon>Rhabditidae</taxon>
        <taxon>Peloderinae</taxon>
        <taxon>Caenorhabditis</taxon>
    </lineage>
</organism>
<dbReference type="eggNOG" id="ENOG502TGP5">
    <property type="taxonomic scope" value="Eukaryota"/>
</dbReference>
<evidence type="ECO:0000256" key="2">
    <source>
        <dbReference type="SAM" id="MobiDB-lite"/>
    </source>
</evidence>
<evidence type="ECO:0000256" key="1">
    <source>
        <dbReference type="SAM" id="Coils"/>
    </source>
</evidence>
<dbReference type="EMBL" id="DS268438">
    <property type="protein sequence ID" value="EFO99478.1"/>
    <property type="molecule type" value="Genomic_DNA"/>
</dbReference>
<proteinExistence type="predicted"/>
<feature type="region of interest" description="Disordered" evidence="2">
    <location>
        <begin position="1"/>
        <end position="40"/>
    </location>
</feature>
<gene>
    <name evidence="3" type="ORF">CRE_22418</name>
</gene>
<protein>
    <submittedName>
        <fullName evidence="3">Uncharacterized protein</fullName>
    </submittedName>
</protein>
<feature type="compositionally biased region" description="Low complexity" evidence="2">
    <location>
        <begin position="22"/>
        <end position="32"/>
    </location>
</feature>
<dbReference type="OrthoDB" id="5840490at2759"/>
<feature type="compositionally biased region" description="Low complexity" evidence="2">
    <location>
        <begin position="142"/>
        <end position="155"/>
    </location>
</feature>
<feature type="compositionally biased region" description="Polar residues" evidence="2">
    <location>
        <begin position="1"/>
        <end position="15"/>
    </location>
</feature>
<feature type="coiled-coil region" evidence="1">
    <location>
        <begin position="75"/>
        <end position="102"/>
    </location>
</feature>
<sequence>MNANDSMTLWSSYKTTEQRAGPLPTTSTPLKTPRSHRGLIPEEPNMTTIVVETEQDENRNLCNSTQSLHISCQNRREMKIELQELRKKVEKQAQYINILKKSLNSTSEMDSSESQHGNGSTASSLNKNTLIQRVTPTKRETSGSGSTSTSSSSSTPVVRQILQNLVTPRSGRTPRPASANRTRTPTGTPNMARNIRQATNRTSSSSDSPIAHITVSGFLFYFQNFPNLKPQSSNRRLRLPPTTRIPQSEPLGARARPVHFESPSPRFVAATRRSQSRRRLFADEPPVEPPRRDLNQYLRSRSENAIEHLNISPVKDDQWAEACPPRLHLERNRPEFIERVEARQSIIRAAAEKRAEIEQRKRMAARAVASGQRSVESVSRELFADSTAVKAFYEKDMKEITLKNIRKSQSYQNRMYQRIATVDRHANRIIAQTHSLRARSTSRSRLNY</sequence>
<evidence type="ECO:0000313" key="4">
    <source>
        <dbReference type="Proteomes" id="UP000008281"/>
    </source>
</evidence>
<dbReference type="FunCoup" id="E3ME20">
    <property type="interactions" value="99"/>
</dbReference>
<feature type="region of interest" description="Disordered" evidence="2">
    <location>
        <begin position="104"/>
        <end position="192"/>
    </location>
</feature>
<evidence type="ECO:0000313" key="3">
    <source>
        <dbReference type="EMBL" id="EFO99478.1"/>
    </source>
</evidence>
<name>E3ME20_CAERE</name>
<accession>E3ME20</accession>
<feature type="compositionally biased region" description="Polar residues" evidence="2">
    <location>
        <begin position="104"/>
        <end position="135"/>
    </location>
</feature>
<dbReference type="Proteomes" id="UP000008281">
    <property type="component" value="Unassembled WGS sequence"/>
</dbReference>
<dbReference type="InParanoid" id="E3ME20"/>
<keyword evidence="1" id="KW-0175">Coiled coil</keyword>
<dbReference type="OMA" id="NIRKSQS"/>
<dbReference type="HOGENOM" id="CLU_046041_0_0_1"/>
<feature type="compositionally biased region" description="Polar residues" evidence="2">
    <location>
        <begin position="179"/>
        <end position="192"/>
    </location>
</feature>
<reference evidence="3" key="1">
    <citation type="submission" date="2007-07" db="EMBL/GenBank/DDBJ databases">
        <title>PCAP assembly of the Caenorhabditis remanei genome.</title>
        <authorList>
            <consortium name="The Caenorhabditis remanei Sequencing Consortium"/>
            <person name="Wilson R.K."/>
        </authorList>
    </citation>
    <scope>NUCLEOTIDE SEQUENCE [LARGE SCALE GENOMIC DNA]</scope>
    <source>
        <strain evidence="3">PB4641</strain>
    </source>
</reference>
<keyword evidence="4" id="KW-1185">Reference proteome</keyword>